<dbReference type="AlphaFoldDB" id="A0AA37BQU5"/>
<sequence length="300" mass="32870">MAGGTGAIGRNLVRSLAESGHRVVILTRGTSREVGGTSVQYRQWDPYSGKVPIDALDGAYAVVNLAGAQIFAPWKAGYEEEVVRSRVLSTKAIVDAMKACKDPPDVLVNASASGYYGADGWDDQPVTEDAPAGSDFWGDLVSRWEAEAMRAADTGRRVVLLRTCPILMADAGPMAVLLPLFRRGLGGYVRPGNQWFPWIHITDEVEAIRFLMEREASKGPYNLSAPGIVRFREFTDLLASKLGGKARIPAPMFILRRRFGRAAEMLPNGKRVVPKRLNEEGFTFRFPGLSEALDDILRST</sequence>
<accession>A0AA37BQU5</accession>
<reference evidence="3" key="1">
    <citation type="journal article" date="2014" name="Int. J. Syst. Evol. Microbiol.">
        <title>Complete genome sequence of Corynebacterium casei LMG S-19264T (=DSM 44701T), isolated from a smear-ripened cheese.</title>
        <authorList>
            <consortium name="US DOE Joint Genome Institute (JGI-PGF)"/>
            <person name="Walter F."/>
            <person name="Albersmeier A."/>
            <person name="Kalinowski J."/>
            <person name="Ruckert C."/>
        </authorList>
    </citation>
    <scope>NUCLEOTIDE SEQUENCE</scope>
    <source>
        <strain evidence="3">JCM 13583</strain>
    </source>
</reference>
<comment type="caution">
    <text evidence="3">The sequence shown here is derived from an EMBL/GenBank/DDBJ whole genome shotgun (WGS) entry which is preliminary data.</text>
</comment>
<keyword evidence="4" id="KW-1185">Reference proteome</keyword>
<dbReference type="NCBIfam" id="TIGR01777">
    <property type="entry name" value="yfcH"/>
    <property type="match status" value="1"/>
</dbReference>
<proteinExistence type="predicted"/>
<protein>
    <submittedName>
        <fullName evidence="3">Epimerase</fullName>
    </submittedName>
</protein>
<dbReference type="Pfam" id="PF01370">
    <property type="entry name" value="Epimerase"/>
    <property type="match status" value="1"/>
</dbReference>
<reference evidence="3" key="2">
    <citation type="submission" date="2022-09" db="EMBL/GenBank/DDBJ databases">
        <authorList>
            <person name="Sun Q."/>
            <person name="Ohkuma M."/>
        </authorList>
    </citation>
    <scope>NUCLEOTIDE SEQUENCE</scope>
    <source>
        <strain evidence="3">JCM 13583</strain>
    </source>
</reference>
<dbReference type="Proteomes" id="UP000632195">
    <property type="component" value="Unassembled WGS sequence"/>
</dbReference>
<evidence type="ECO:0000313" key="4">
    <source>
        <dbReference type="Proteomes" id="UP000632195"/>
    </source>
</evidence>
<evidence type="ECO:0000259" key="1">
    <source>
        <dbReference type="Pfam" id="PF01370"/>
    </source>
</evidence>
<dbReference type="Gene3D" id="3.40.50.720">
    <property type="entry name" value="NAD(P)-binding Rossmann-like Domain"/>
    <property type="match status" value="1"/>
</dbReference>
<feature type="domain" description="NAD-dependent epimerase/dehydratase" evidence="1">
    <location>
        <begin position="2"/>
        <end position="223"/>
    </location>
</feature>
<dbReference type="InterPro" id="IPR010099">
    <property type="entry name" value="SDR39U1"/>
</dbReference>
<dbReference type="PANTHER" id="PTHR11092:SF0">
    <property type="entry name" value="EPIMERASE FAMILY PROTEIN SDR39U1"/>
    <property type="match status" value="1"/>
</dbReference>
<dbReference type="InterPro" id="IPR013549">
    <property type="entry name" value="DUF1731"/>
</dbReference>
<dbReference type="InterPro" id="IPR036291">
    <property type="entry name" value="NAD(P)-bd_dom_sf"/>
</dbReference>
<organism evidence="3 4">
    <name type="scientific">Thermogymnomonas acidicola</name>
    <dbReference type="NCBI Taxonomy" id="399579"/>
    <lineage>
        <taxon>Archaea</taxon>
        <taxon>Methanobacteriati</taxon>
        <taxon>Thermoplasmatota</taxon>
        <taxon>Thermoplasmata</taxon>
        <taxon>Thermoplasmatales</taxon>
        <taxon>Thermogymnomonas</taxon>
    </lineage>
</organism>
<feature type="domain" description="DUF1731" evidence="2">
    <location>
        <begin position="250"/>
        <end position="296"/>
    </location>
</feature>
<dbReference type="PANTHER" id="PTHR11092">
    <property type="entry name" value="SUGAR NUCLEOTIDE EPIMERASE RELATED"/>
    <property type="match status" value="1"/>
</dbReference>
<name>A0AA37BQU5_9ARCH</name>
<evidence type="ECO:0000259" key="2">
    <source>
        <dbReference type="Pfam" id="PF08338"/>
    </source>
</evidence>
<dbReference type="EMBL" id="BMNY01000001">
    <property type="protein sequence ID" value="GGM71289.1"/>
    <property type="molecule type" value="Genomic_DNA"/>
</dbReference>
<evidence type="ECO:0000313" key="3">
    <source>
        <dbReference type="EMBL" id="GGM71289.1"/>
    </source>
</evidence>
<dbReference type="InterPro" id="IPR001509">
    <property type="entry name" value="Epimerase_deHydtase"/>
</dbReference>
<dbReference type="SUPFAM" id="SSF51735">
    <property type="entry name" value="NAD(P)-binding Rossmann-fold domains"/>
    <property type="match status" value="1"/>
</dbReference>
<gene>
    <name evidence="3" type="ORF">GCM10007108_06770</name>
</gene>
<dbReference type="Pfam" id="PF08338">
    <property type="entry name" value="DUF1731"/>
    <property type="match status" value="1"/>
</dbReference>